<dbReference type="Pfam" id="PF21746">
    <property type="entry name" value="DUF6869"/>
    <property type="match status" value="2"/>
</dbReference>
<evidence type="ECO:0000259" key="1">
    <source>
        <dbReference type="Pfam" id="PF21746"/>
    </source>
</evidence>
<dbReference type="EMBL" id="LFJC01000003">
    <property type="protein sequence ID" value="PIT00650.1"/>
    <property type="molecule type" value="Genomic_DNA"/>
</dbReference>
<evidence type="ECO:0000313" key="3">
    <source>
        <dbReference type="Proteomes" id="UP000228930"/>
    </source>
</evidence>
<organism evidence="2 3">
    <name type="scientific">Bradyrhizobium nitroreducens</name>
    <dbReference type="NCBI Taxonomy" id="709803"/>
    <lineage>
        <taxon>Bacteria</taxon>
        <taxon>Pseudomonadati</taxon>
        <taxon>Pseudomonadota</taxon>
        <taxon>Alphaproteobacteria</taxon>
        <taxon>Hyphomicrobiales</taxon>
        <taxon>Nitrobacteraceae</taxon>
        <taxon>Bradyrhizobium</taxon>
    </lineage>
</organism>
<dbReference type="RefSeq" id="WP_100175869.1">
    <property type="nucleotide sequence ID" value="NZ_LFJC01000003.1"/>
</dbReference>
<reference evidence="2 3" key="1">
    <citation type="submission" date="2015-06" db="EMBL/GenBank/DDBJ databases">
        <title>Comparative genome analysis of nirS-carrying Bradyrhizobium sp. strains.</title>
        <authorList>
            <person name="Ishii S."/>
            <person name="Jang J."/>
            <person name="Nishizawa T."/>
            <person name="Senoo K."/>
        </authorList>
    </citation>
    <scope>NUCLEOTIDE SEQUENCE [LARGE SCALE GENOMIC DNA]</scope>
    <source>
        <strain evidence="2 3">TSA1</strain>
    </source>
</reference>
<name>A0A2M6U7Q4_9BRAD</name>
<protein>
    <recommendedName>
        <fullName evidence="1">DUF6869 domain-containing protein</fullName>
    </recommendedName>
</protein>
<accession>A0A2M6U7Q4</accession>
<proteinExistence type="predicted"/>
<dbReference type="InterPro" id="IPR049221">
    <property type="entry name" value="DUF6869"/>
</dbReference>
<dbReference type="Proteomes" id="UP000228930">
    <property type="component" value="Unassembled WGS sequence"/>
</dbReference>
<sequence length="289" mass="32549">MEPTGDAGLLGVIAAVPQLRTPDETEAFLDSLALDELASMWCALQRVSRRDQVSSVWTLKLYFDHLPHRRPEAALDLVLEVLRTEADKPTVMQLDDKFLPVLLHARDPDLIARIEHEAGHNDRLRWLLGGVHVAPDDPSMSRIAGLADSKAWQADRQAQRTPRAPLDCAGMSVPALARAWVEQYSRSERDQDDNLFAIMDFERDLCEDDPDKLIDLILEILEIEANPVLLSLLAAGPLEDVISAATIDRIEREARSNERFRDLLGGVWYYRASDELKARLDALVGESRW</sequence>
<dbReference type="AlphaFoldDB" id="A0A2M6U7Q4"/>
<evidence type="ECO:0000313" key="2">
    <source>
        <dbReference type="EMBL" id="PIT00650.1"/>
    </source>
</evidence>
<gene>
    <name evidence="2" type="ORF">TSA1_07615</name>
</gene>
<keyword evidence="3" id="KW-1185">Reference proteome</keyword>
<feature type="domain" description="DUF6869" evidence="1">
    <location>
        <begin position="50"/>
        <end position="133"/>
    </location>
</feature>
<feature type="domain" description="DUF6869" evidence="1">
    <location>
        <begin position="188"/>
        <end position="283"/>
    </location>
</feature>
<comment type="caution">
    <text evidence="2">The sequence shown here is derived from an EMBL/GenBank/DDBJ whole genome shotgun (WGS) entry which is preliminary data.</text>
</comment>